<feature type="domain" description="AB hydrolase-1" evidence="1">
    <location>
        <begin position="24"/>
        <end position="247"/>
    </location>
</feature>
<dbReference type="EMBL" id="BAAAYX010000005">
    <property type="protein sequence ID" value="GAA3704302.1"/>
    <property type="molecule type" value="Genomic_DNA"/>
</dbReference>
<accession>A0ABP7DIU6</accession>
<dbReference type="SUPFAM" id="SSF53474">
    <property type="entry name" value="alpha/beta-Hydrolases"/>
    <property type="match status" value="1"/>
</dbReference>
<proteinExistence type="predicted"/>
<dbReference type="InterPro" id="IPR029058">
    <property type="entry name" value="AB_hydrolase_fold"/>
</dbReference>
<dbReference type="RefSeq" id="WP_344812415.1">
    <property type="nucleotide sequence ID" value="NZ_BAAAYX010000005.1"/>
</dbReference>
<gene>
    <name evidence="2" type="ORF">GCM10022204_22180</name>
</gene>
<organism evidence="2 3">
    <name type="scientific">Microlunatus aurantiacus</name>
    <dbReference type="NCBI Taxonomy" id="446786"/>
    <lineage>
        <taxon>Bacteria</taxon>
        <taxon>Bacillati</taxon>
        <taxon>Actinomycetota</taxon>
        <taxon>Actinomycetes</taxon>
        <taxon>Propionibacteriales</taxon>
        <taxon>Propionibacteriaceae</taxon>
        <taxon>Microlunatus</taxon>
    </lineage>
</organism>
<dbReference type="Proteomes" id="UP001500051">
    <property type="component" value="Unassembled WGS sequence"/>
</dbReference>
<evidence type="ECO:0000259" key="1">
    <source>
        <dbReference type="Pfam" id="PF12697"/>
    </source>
</evidence>
<evidence type="ECO:0000313" key="3">
    <source>
        <dbReference type="Proteomes" id="UP001500051"/>
    </source>
</evidence>
<protein>
    <submittedName>
        <fullName evidence="2">Alpha/beta hydrolase</fullName>
    </submittedName>
</protein>
<sequence>MTDVTTTTRGDRVGYDRYGSGPGLVFIAGAGPFRAVDPITTETAQRVADLGVTAVVFDRLGRGDSAADGVLDLDRELDAIAAAIEVAGGRAVLCGHSSGCSLALRAAAAGLPVNGLALWEAPVATGADETRAWSDEIERLIDAGDTEGAQRHYMKDMPPEWLAGAEASPEWPLIAAGVVSTRADAQSLAWATAELATGSLAGIEVPVLAMYGTETFDEMPVGARMIVAAVPDGVEKEMPGAMHSWEPAPMAAELAAFVTSVAAPATA</sequence>
<keyword evidence="3" id="KW-1185">Reference proteome</keyword>
<name>A0ABP7DIU6_9ACTN</name>
<comment type="caution">
    <text evidence="2">The sequence shown here is derived from an EMBL/GenBank/DDBJ whole genome shotgun (WGS) entry which is preliminary data.</text>
</comment>
<dbReference type="GO" id="GO:0016787">
    <property type="term" value="F:hydrolase activity"/>
    <property type="evidence" value="ECO:0007669"/>
    <property type="project" value="UniProtKB-KW"/>
</dbReference>
<keyword evidence="2" id="KW-0378">Hydrolase</keyword>
<dbReference type="Gene3D" id="3.40.50.1820">
    <property type="entry name" value="alpha/beta hydrolase"/>
    <property type="match status" value="1"/>
</dbReference>
<dbReference type="InterPro" id="IPR000073">
    <property type="entry name" value="AB_hydrolase_1"/>
</dbReference>
<dbReference type="Pfam" id="PF12697">
    <property type="entry name" value="Abhydrolase_6"/>
    <property type="match status" value="1"/>
</dbReference>
<reference evidence="3" key="1">
    <citation type="journal article" date="2019" name="Int. J. Syst. Evol. Microbiol.">
        <title>The Global Catalogue of Microorganisms (GCM) 10K type strain sequencing project: providing services to taxonomists for standard genome sequencing and annotation.</title>
        <authorList>
            <consortium name="The Broad Institute Genomics Platform"/>
            <consortium name="The Broad Institute Genome Sequencing Center for Infectious Disease"/>
            <person name="Wu L."/>
            <person name="Ma J."/>
        </authorList>
    </citation>
    <scope>NUCLEOTIDE SEQUENCE [LARGE SCALE GENOMIC DNA]</scope>
    <source>
        <strain evidence="3">JCM 16548</strain>
    </source>
</reference>
<evidence type="ECO:0000313" key="2">
    <source>
        <dbReference type="EMBL" id="GAA3704302.1"/>
    </source>
</evidence>